<accession>A0ACB8Q5Q1</accession>
<protein>
    <submittedName>
        <fullName evidence="1">Uncharacterized protein</fullName>
    </submittedName>
</protein>
<dbReference type="Proteomes" id="UP000814128">
    <property type="component" value="Unassembled WGS sequence"/>
</dbReference>
<comment type="caution">
    <text evidence="1">The sequence shown here is derived from an EMBL/GenBank/DDBJ whole genome shotgun (WGS) entry which is preliminary data.</text>
</comment>
<reference evidence="1" key="1">
    <citation type="submission" date="2021-02" db="EMBL/GenBank/DDBJ databases">
        <authorList>
            <consortium name="DOE Joint Genome Institute"/>
            <person name="Ahrendt S."/>
            <person name="Looney B.P."/>
            <person name="Miyauchi S."/>
            <person name="Morin E."/>
            <person name="Drula E."/>
            <person name="Courty P.E."/>
            <person name="Chicoki N."/>
            <person name="Fauchery L."/>
            <person name="Kohler A."/>
            <person name="Kuo A."/>
            <person name="Labutti K."/>
            <person name="Pangilinan J."/>
            <person name="Lipzen A."/>
            <person name="Riley R."/>
            <person name="Andreopoulos W."/>
            <person name="He G."/>
            <person name="Johnson J."/>
            <person name="Barry K.W."/>
            <person name="Grigoriev I.V."/>
            <person name="Nagy L."/>
            <person name="Hibbett D."/>
            <person name="Henrissat B."/>
            <person name="Matheny P.B."/>
            <person name="Labbe J."/>
            <person name="Martin F."/>
        </authorList>
    </citation>
    <scope>NUCLEOTIDE SEQUENCE</scope>
    <source>
        <strain evidence="1">EC-137</strain>
    </source>
</reference>
<organism evidence="1 2">
    <name type="scientific">Vararia minispora EC-137</name>
    <dbReference type="NCBI Taxonomy" id="1314806"/>
    <lineage>
        <taxon>Eukaryota</taxon>
        <taxon>Fungi</taxon>
        <taxon>Dikarya</taxon>
        <taxon>Basidiomycota</taxon>
        <taxon>Agaricomycotina</taxon>
        <taxon>Agaricomycetes</taxon>
        <taxon>Russulales</taxon>
        <taxon>Lachnocladiaceae</taxon>
        <taxon>Vararia</taxon>
    </lineage>
</organism>
<keyword evidence="2" id="KW-1185">Reference proteome</keyword>
<reference evidence="1" key="2">
    <citation type="journal article" date="2022" name="New Phytol.">
        <title>Evolutionary transition to the ectomycorrhizal habit in the genomes of a hyperdiverse lineage of mushroom-forming fungi.</title>
        <authorList>
            <person name="Looney B."/>
            <person name="Miyauchi S."/>
            <person name="Morin E."/>
            <person name="Drula E."/>
            <person name="Courty P.E."/>
            <person name="Kohler A."/>
            <person name="Kuo A."/>
            <person name="LaButti K."/>
            <person name="Pangilinan J."/>
            <person name="Lipzen A."/>
            <person name="Riley R."/>
            <person name="Andreopoulos W."/>
            <person name="He G."/>
            <person name="Johnson J."/>
            <person name="Nolan M."/>
            <person name="Tritt A."/>
            <person name="Barry K.W."/>
            <person name="Grigoriev I.V."/>
            <person name="Nagy L.G."/>
            <person name="Hibbett D."/>
            <person name="Henrissat B."/>
            <person name="Matheny P.B."/>
            <person name="Labbe J."/>
            <person name="Martin F.M."/>
        </authorList>
    </citation>
    <scope>NUCLEOTIDE SEQUENCE</scope>
    <source>
        <strain evidence="1">EC-137</strain>
    </source>
</reference>
<evidence type="ECO:0000313" key="2">
    <source>
        <dbReference type="Proteomes" id="UP000814128"/>
    </source>
</evidence>
<name>A0ACB8Q5Q1_9AGAM</name>
<gene>
    <name evidence="1" type="ORF">K488DRAFT_91316</name>
</gene>
<sequence>MAEWDTGPPLRPPKRNAALANLHPGKTHILDHQQKCRTLAQKKADDEEAAQESTTKEKKKRQKIIKTAKCVASIEDSVLKADREHANATQTAIEKAKREARTQKGRDSVRTGKGQVRHGQGEGTTKAGIIGSALTSKAATGLDISLSIKDSTVEDNQDNDMYSENGEDGEYGGSDEGDDAKGNVGGSLKPDSSDGKDGGDKGEDSGDEGEDGENKGEDKDKDKDKDENENKGEDKGENGEDKDCDSGKGEDGNSSEGKDGKGKEGEGENDEGENDISSSEEKGSGADNAESETLSSAEYMGGHSESESDTEEETLEVPKRRGLSCIKKTVSGEKDCTLQDAVCGRRTEVPTPAIAPNLKPVTRQVKRKAPESDNDSQPEKASRFAPKKAKGELVASGLRSDWLVTNHDKINNNAPLTQKKPRSPGSASIKSEPVPDPSLHVLFPNATVVDLTLDPSDDKEIKPSISDEDEVLTNAVAKAKVRRKSVKKEKHGTGVWITESMGIIVKKKNADAAVKLESELVEKVTLETHFPVPGSRAFKRFNAVYTLFALSWVGTVEHPFSVNEHNNINKTMQDMWNQVYPEHKTVRVTEHKILKSTLNSRFDTWRSEFGKRAIDALEYHFNERGLDTRDARKDYMQTSLQPSLSSSVPMLVFKDRENELGAFQDKIIIQPISALALAAAAVERAYTLFEKTGDNKRQKAEDKARCTQFSFNDLWAATVESYMKSIKMYSNRKWARILDEAQKLAPKVFRSVATNKTSVRDQTERGIIAESDGE</sequence>
<evidence type="ECO:0000313" key="1">
    <source>
        <dbReference type="EMBL" id="KAI0027103.1"/>
    </source>
</evidence>
<dbReference type="EMBL" id="MU274004">
    <property type="protein sequence ID" value="KAI0027103.1"/>
    <property type="molecule type" value="Genomic_DNA"/>
</dbReference>
<proteinExistence type="predicted"/>